<keyword evidence="1" id="KW-0812">Transmembrane</keyword>
<reference evidence="2 3" key="1">
    <citation type="submission" date="2017-02" db="EMBL/GenBank/DDBJ databases">
        <authorList>
            <person name="Peterson S.W."/>
        </authorList>
    </citation>
    <scope>NUCLEOTIDE SEQUENCE [LARGE SCALE GENOMIC DNA]</scope>
    <source>
        <strain evidence="2 3">DSM 22899</strain>
    </source>
</reference>
<feature type="transmembrane region" description="Helical" evidence="1">
    <location>
        <begin position="43"/>
        <end position="66"/>
    </location>
</feature>
<feature type="transmembrane region" description="Helical" evidence="1">
    <location>
        <begin position="12"/>
        <end position="31"/>
    </location>
</feature>
<keyword evidence="3" id="KW-1185">Reference proteome</keyword>
<dbReference type="STRING" id="623280.SAMN05660226_01977"/>
<dbReference type="OrthoDB" id="1373413at2"/>
<evidence type="ECO:0000313" key="3">
    <source>
        <dbReference type="Proteomes" id="UP000190541"/>
    </source>
</evidence>
<dbReference type="EMBL" id="FUYS01000004">
    <property type="protein sequence ID" value="SKB55934.1"/>
    <property type="molecule type" value="Genomic_DNA"/>
</dbReference>
<name>A0A1T5C931_9SPHI</name>
<keyword evidence="1" id="KW-0472">Membrane</keyword>
<evidence type="ECO:0000256" key="1">
    <source>
        <dbReference type="SAM" id="Phobius"/>
    </source>
</evidence>
<proteinExistence type="predicted"/>
<dbReference type="Proteomes" id="UP000190541">
    <property type="component" value="Unassembled WGS sequence"/>
</dbReference>
<sequence>MKNENKKDGLSRFWFALSNAIPPIGFFLYFRHRNQFPNKARKALASALIGVPIALVAGYIIDAYILH</sequence>
<accession>A0A1T5C931</accession>
<keyword evidence="1" id="KW-1133">Transmembrane helix</keyword>
<evidence type="ECO:0000313" key="2">
    <source>
        <dbReference type="EMBL" id="SKB55934.1"/>
    </source>
</evidence>
<dbReference type="AlphaFoldDB" id="A0A1T5C931"/>
<protein>
    <submittedName>
        <fullName evidence="2">Uncharacterized protein</fullName>
    </submittedName>
</protein>
<gene>
    <name evidence="2" type="ORF">SAMN05660226_01977</name>
</gene>
<dbReference type="RefSeq" id="WP_079716678.1">
    <property type="nucleotide sequence ID" value="NZ_FUYS01000004.1"/>
</dbReference>
<organism evidence="2 3">
    <name type="scientific">Parapedobacter luteus</name>
    <dbReference type="NCBI Taxonomy" id="623280"/>
    <lineage>
        <taxon>Bacteria</taxon>
        <taxon>Pseudomonadati</taxon>
        <taxon>Bacteroidota</taxon>
        <taxon>Sphingobacteriia</taxon>
        <taxon>Sphingobacteriales</taxon>
        <taxon>Sphingobacteriaceae</taxon>
        <taxon>Parapedobacter</taxon>
    </lineage>
</organism>